<feature type="region of interest" description="Disordered" evidence="1">
    <location>
        <begin position="1"/>
        <end position="30"/>
    </location>
</feature>
<dbReference type="Proteomes" id="UP001519290">
    <property type="component" value="Unassembled WGS sequence"/>
</dbReference>
<dbReference type="EMBL" id="JAGIOD010000002">
    <property type="protein sequence ID" value="MBP2384463.1"/>
    <property type="molecule type" value="Genomic_DNA"/>
</dbReference>
<gene>
    <name evidence="2" type="ORF">JOF43_004452</name>
</gene>
<name>A0ABS4X7M8_9MICO</name>
<evidence type="ECO:0000313" key="2">
    <source>
        <dbReference type="EMBL" id="MBP2384463.1"/>
    </source>
</evidence>
<keyword evidence="3" id="KW-1185">Reference proteome</keyword>
<dbReference type="RefSeq" id="WP_209905306.1">
    <property type="nucleotide sequence ID" value="NZ_BAAAJW010000026.1"/>
</dbReference>
<accession>A0ABS4X7M8</accession>
<protein>
    <submittedName>
        <fullName evidence="2">Uncharacterized protein</fullName>
    </submittedName>
</protein>
<sequence>MSTDRKIRKRDTGERGNRGQFGTLTRGEAEVAVPQSRFAATDGGEQSATQWWDRAAQLTDASGTVPTMGREDGRPQRRTYTGDDYAITMPSHASVRRFAGQVAEHTGDESRPFEMPIEYTGPEGDSMMSAVRISKRCRSFEVSMPAGFDPERKAQVSESVRATLESRRPTLTREHTAQLVATYRHRAAGNGVDTRRAASTWIKEMGYNSEAQQATIVMQPSKANPTGAYVYDMDPDTWGRVASSSSVGKAYNTYVRRAGNTSIDVALQCEDCGRYYGSATDHACKVIVS</sequence>
<proteinExistence type="predicted"/>
<comment type="caution">
    <text evidence="2">The sequence shown here is derived from an EMBL/GenBank/DDBJ whole genome shotgun (WGS) entry which is preliminary data.</text>
</comment>
<reference evidence="2 3" key="1">
    <citation type="submission" date="2021-03" db="EMBL/GenBank/DDBJ databases">
        <title>Sequencing the genomes of 1000 actinobacteria strains.</title>
        <authorList>
            <person name="Klenk H.-P."/>
        </authorList>
    </citation>
    <scope>NUCLEOTIDE SEQUENCE [LARGE SCALE GENOMIC DNA]</scope>
    <source>
        <strain evidence="2 3">DSM 14566</strain>
    </source>
</reference>
<organism evidence="2 3">
    <name type="scientific">Brachybacterium sacelli</name>
    <dbReference type="NCBI Taxonomy" id="173364"/>
    <lineage>
        <taxon>Bacteria</taxon>
        <taxon>Bacillati</taxon>
        <taxon>Actinomycetota</taxon>
        <taxon>Actinomycetes</taxon>
        <taxon>Micrococcales</taxon>
        <taxon>Dermabacteraceae</taxon>
        <taxon>Brachybacterium</taxon>
    </lineage>
</organism>
<evidence type="ECO:0000256" key="1">
    <source>
        <dbReference type="SAM" id="MobiDB-lite"/>
    </source>
</evidence>
<evidence type="ECO:0000313" key="3">
    <source>
        <dbReference type="Proteomes" id="UP001519290"/>
    </source>
</evidence>